<keyword evidence="1" id="KW-0812">Transmembrane</keyword>
<keyword evidence="4" id="KW-1185">Reference proteome</keyword>
<organism evidence="2 5">
    <name type="scientific">Bombilactobacillus bombi</name>
    <dbReference type="NCBI Taxonomy" id="1303590"/>
    <lineage>
        <taxon>Bacteria</taxon>
        <taxon>Bacillati</taxon>
        <taxon>Bacillota</taxon>
        <taxon>Bacilli</taxon>
        <taxon>Lactobacillales</taxon>
        <taxon>Lactobacillaceae</taxon>
        <taxon>Bombilactobacillus</taxon>
    </lineage>
</organism>
<dbReference type="KEGG" id="lbm:DS830_07210"/>
<dbReference type="Proteomes" id="UP000284822">
    <property type="component" value="Unassembled WGS sequence"/>
</dbReference>
<comment type="caution">
    <text evidence="2">The sequence shown here is derived from an EMBL/GenBank/DDBJ whole genome shotgun (WGS) entry which is preliminary data.</text>
</comment>
<keyword evidence="1" id="KW-1133">Transmembrane helix</keyword>
<dbReference type="InterPro" id="IPR014564">
    <property type="entry name" value="UCP031503_TM"/>
</dbReference>
<dbReference type="Pfam" id="PF07907">
    <property type="entry name" value="YibE_F"/>
    <property type="match status" value="1"/>
</dbReference>
<evidence type="ECO:0000256" key="1">
    <source>
        <dbReference type="SAM" id="Phobius"/>
    </source>
</evidence>
<dbReference type="EMBL" id="QOCS01000013">
    <property type="protein sequence ID" value="RHW46349.1"/>
    <property type="molecule type" value="Genomic_DNA"/>
</dbReference>
<dbReference type="Proteomes" id="UP000284109">
    <property type="component" value="Unassembled WGS sequence"/>
</dbReference>
<evidence type="ECO:0000313" key="3">
    <source>
        <dbReference type="EMBL" id="RHW52314.1"/>
    </source>
</evidence>
<accession>A0A347STC0</accession>
<feature type="transmembrane region" description="Helical" evidence="1">
    <location>
        <begin position="176"/>
        <end position="200"/>
    </location>
</feature>
<protein>
    <submittedName>
        <fullName evidence="2">YibE/F family protein</fullName>
    </submittedName>
</protein>
<dbReference type="AlphaFoldDB" id="A0A347STC0"/>
<feature type="transmembrane region" description="Helical" evidence="1">
    <location>
        <begin position="21"/>
        <end position="42"/>
    </location>
</feature>
<feature type="transmembrane region" description="Helical" evidence="1">
    <location>
        <begin position="76"/>
        <end position="99"/>
    </location>
</feature>
<dbReference type="OrthoDB" id="2414035at2"/>
<sequence length="251" mass="27575">MWVLTGILLLALILVVGKQGLKIFLSLVGGFVVLMLVIMLIADEFNPLIVGSVFAVGLVFLAIYPHTQNQQIRQSAIVSTLIVLVVILGMAIVAVRFSFSQGFSIEDTDEIEQFILPVGVSFPQIQVVVLLFSTLGAIAEASIAVSSGVWEIVAYQPQISKQQLLHAGQEIGRKNIATALNTLLFGFFGSYLTLGLWMIQLHYSLVKVMNNAILVSAILELLLGILGVIMVVFVTNYYIIWQRQQLNKLDK</sequence>
<dbReference type="PANTHER" id="PTHR41771:SF1">
    <property type="entry name" value="MEMBRANE PROTEIN"/>
    <property type="match status" value="1"/>
</dbReference>
<gene>
    <name evidence="3" type="ORF">DS831_03035</name>
    <name evidence="2" type="ORF">DS832_06230</name>
</gene>
<dbReference type="PIRSF" id="PIRSF031503">
    <property type="entry name" value="UCP031503_mp"/>
    <property type="match status" value="1"/>
</dbReference>
<feature type="transmembrane region" description="Helical" evidence="1">
    <location>
        <begin position="48"/>
        <end position="64"/>
    </location>
</feature>
<keyword evidence="1" id="KW-0472">Membrane</keyword>
<name>A0A347STC0_9LACO</name>
<dbReference type="EMBL" id="QOCR01000001">
    <property type="protein sequence ID" value="RHW52314.1"/>
    <property type="molecule type" value="Genomic_DNA"/>
</dbReference>
<evidence type="ECO:0000313" key="2">
    <source>
        <dbReference type="EMBL" id="RHW46349.1"/>
    </source>
</evidence>
<proteinExistence type="predicted"/>
<dbReference type="PANTHER" id="PTHR41771">
    <property type="entry name" value="MEMBRANE PROTEIN-RELATED"/>
    <property type="match status" value="1"/>
</dbReference>
<feature type="transmembrane region" description="Helical" evidence="1">
    <location>
        <begin position="212"/>
        <end position="239"/>
    </location>
</feature>
<dbReference type="RefSeq" id="WP_118900229.1">
    <property type="nucleotide sequence ID" value="NZ_CP031513.1"/>
</dbReference>
<evidence type="ECO:0000313" key="4">
    <source>
        <dbReference type="Proteomes" id="UP000284109"/>
    </source>
</evidence>
<dbReference type="InterPro" id="IPR012507">
    <property type="entry name" value="YibE_F"/>
</dbReference>
<evidence type="ECO:0000313" key="5">
    <source>
        <dbReference type="Proteomes" id="UP000284822"/>
    </source>
</evidence>
<reference evidence="4 5" key="1">
    <citation type="submission" date="2018-07" db="EMBL/GenBank/DDBJ databases">
        <title>Genome sequences of six Lactobacillus spp. isolated from bumble bee guts.</title>
        <authorList>
            <person name="Motta E.V.S."/>
            <person name="Moran N.A."/>
        </authorList>
    </citation>
    <scope>NUCLEOTIDE SEQUENCE [LARGE SCALE GENOMIC DNA]</scope>
    <source>
        <strain evidence="3 4">BI-1.1</strain>
        <strain evidence="2 5">LV-8.1</strain>
    </source>
</reference>